<evidence type="ECO:0000313" key="1">
    <source>
        <dbReference type="EMBL" id="KAK9759866.1"/>
    </source>
</evidence>
<evidence type="ECO:0000313" key="2">
    <source>
        <dbReference type="Proteomes" id="UP001479436"/>
    </source>
</evidence>
<organism evidence="1 2">
    <name type="scientific">Basidiobolus ranarum</name>
    <dbReference type="NCBI Taxonomy" id="34480"/>
    <lineage>
        <taxon>Eukaryota</taxon>
        <taxon>Fungi</taxon>
        <taxon>Fungi incertae sedis</taxon>
        <taxon>Zoopagomycota</taxon>
        <taxon>Entomophthoromycotina</taxon>
        <taxon>Basidiobolomycetes</taxon>
        <taxon>Basidiobolales</taxon>
        <taxon>Basidiobolaceae</taxon>
        <taxon>Basidiobolus</taxon>
    </lineage>
</organism>
<sequence>TTPISSMVSPTPITIYLPRTHSTPRFILTLKTILKQWRFRVSIPVPIACEAIALPF</sequence>
<dbReference type="Proteomes" id="UP001479436">
    <property type="component" value="Unassembled WGS sequence"/>
</dbReference>
<reference evidence="1 2" key="1">
    <citation type="submission" date="2023-04" db="EMBL/GenBank/DDBJ databases">
        <title>Genome of Basidiobolus ranarum AG-B5.</title>
        <authorList>
            <person name="Stajich J.E."/>
            <person name="Carter-House D."/>
            <person name="Gryganskyi A."/>
        </authorList>
    </citation>
    <scope>NUCLEOTIDE SEQUENCE [LARGE SCALE GENOMIC DNA]</scope>
    <source>
        <strain evidence="1 2">AG-B5</strain>
    </source>
</reference>
<dbReference type="EMBL" id="JASJQH010002902">
    <property type="protein sequence ID" value="KAK9759866.1"/>
    <property type="molecule type" value="Genomic_DNA"/>
</dbReference>
<name>A0ABR2WEG0_9FUNG</name>
<comment type="caution">
    <text evidence="1">The sequence shown here is derived from an EMBL/GenBank/DDBJ whole genome shotgun (WGS) entry which is preliminary data.</text>
</comment>
<feature type="non-terminal residue" evidence="1">
    <location>
        <position position="56"/>
    </location>
</feature>
<proteinExistence type="predicted"/>
<protein>
    <submittedName>
        <fullName evidence="1">Uncharacterized protein</fullName>
    </submittedName>
</protein>
<gene>
    <name evidence="1" type="ORF">K7432_016663</name>
</gene>
<accession>A0ABR2WEG0</accession>
<feature type="non-terminal residue" evidence="1">
    <location>
        <position position="1"/>
    </location>
</feature>
<keyword evidence="2" id="KW-1185">Reference proteome</keyword>